<name>A0A9P5ZJJ4_PLEER</name>
<sequence>MPPKCLEFPYQIMQKLGHTDSEGPQRPLFNSFIYNRRTQGWRRIPNDTTISSMESCPFIPGQRRFVLGLHGRPDVKSFRLCLPYVLPPPASLPPPAAMPLTTPNVDLEAKIPPKMKSVSPFECGEPDLQWALPVDPTTHIEDTSNSRKGEEAPKKAKQATKPRVPSLAPSTPSGSSAGATKTPRKTPAEKSCTDPFACHSRKVINGGGFASQWFCSKSMRAIDRPPSFPSEVVRDVNDIFYHAISSNGKAQLWLWSGSVWSPAKVGETQEFNDREYVLTVFNGRNHPGWVTRETFHRNHSEGP</sequence>
<feature type="compositionally biased region" description="Basic and acidic residues" evidence="1">
    <location>
        <begin position="138"/>
        <end position="154"/>
    </location>
</feature>
<protein>
    <submittedName>
        <fullName evidence="2">Uncharacterized protein</fullName>
    </submittedName>
</protein>
<dbReference type="Proteomes" id="UP000807025">
    <property type="component" value="Unassembled WGS sequence"/>
</dbReference>
<accession>A0A9P5ZJJ4</accession>
<dbReference type="AlphaFoldDB" id="A0A9P5ZJJ4"/>
<keyword evidence="3" id="KW-1185">Reference proteome</keyword>
<reference evidence="2" key="1">
    <citation type="submission" date="2020-11" db="EMBL/GenBank/DDBJ databases">
        <authorList>
            <consortium name="DOE Joint Genome Institute"/>
            <person name="Ahrendt S."/>
            <person name="Riley R."/>
            <person name="Andreopoulos W."/>
            <person name="Labutti K."/>
            <person name="Pangilinan J."/>
            <person name="Ruiz-Duenas F.J."/>
            <person name="Barrasa J.M."/>
            <person name="Sanchez-Garcia M."/>
            <person name="Camarero S."/>
            <person name="Miyauchi S."/>
            <person name="Serrano A."/>
            <person name="Linde D."/>
            <person name="Babiker R."/>
            <person name="Drula E."/>
            <person name="Ayuso-Fernandez I."/>
            <person name="Pacheco R."/>
            <person name="Padilla G."/>
            <person name="Ferreira P."/>
            <person name="Barriuso J."/>
            <person name="Kellner H."/>
            <person name="Castanera R."/>
            <person name="Alfaro M."/>
            <person name="Ramirez L."/>
            <person name="Pisabarro A.G."/>
            <person name="Kuo A."/>
            <person name="Tritt A."/>
            <person name="Lipzen A."/>
            <person name="He G."/>
            <person name="Yan M."/>
            <person name="Ng V."/>
            <person name="Cullen D."/>
            <person name="Martin F."/>
            <person name="Rosso M.-N."/>
            <person name="Henrissat B."/>
            <person name="Hibbett D."/>
            <person name="Martinez A.T."/>
            <person name="Grigoriev I.V."/>
        </authorList>
    </citation>
    <scope>NUCLEOTIDE SEQUENCE</scope>
    <source>
        <strain evidence="2">ATCC 90797</strain>
    </source>
</reference>
<feature type="compositionally biased region" description="Low complexity" evidence="1">
    <location>
        <begin position="165"/>
        <end position="180"/>
    </location>
</feature>
<evidence type="ECO:0000313" key="3">
    <source>
        <dbReference type="Proteomes" id="UP000807025"/>
    </source>
</evidence>
<evidence type="ECO:0000256" key="1">
    <source>
        <dbReference type="SAM" id="MobiDB-lite"/>
    </source>
</evidence>
<comment type="caution">
    <text evidence="2">The sequence shown here is derived from an EMBL/GenBank/DDBJ whole genome shotgun (WGS) entry which is preliminary data.</text>
</comment>
<proteinExistence type="predicted"/>
<feature type="region of interest" description="Disordered" evidence="1">
    <location>
        <begin position="132"/>
        <end position="193"/>
    </location>
</feature>
<evidence type="ECO:0000313" key="2">
    <source>
        <dbReference type="EMBL" id="KAF9487499.1"/>
    </source>
</evidence>
<dbReference type="EMBL" id="MU154772">
    <property type="protein sequence ID" value="KAF9487499.1"/>
    <property type="molecule type" value="Genomic_DNA"/>
</dbReference>
<organism evidence="2 3">
    <name type="scientific">Pleurotus eryngii</name>
    <name type="common">Boletus of the steppes</name>
    <dbReference type="NCBI Taxonomy" id="5323"/>
    <lineage>
        <taxon>Eukaryota</taxon>
        <taxon>Fungi</taxon>
        <taxon>Dikarya</taxon>
        <taxon>Basidiomycota</taxon>
        <taxon>Agaricomycotina</taxon>
        <taxon>Agaricomycetes</taxon>
        <taxon>Agaricomycetidae</taxon>
        <taxon>Agaricales</taxon>
        <taxon>Pleurotineae</taxon>
        <taxon>Pleurotaceae</taxon>
        <taxon>Pleurotus</taxon>
    </lineage>
</organism>
<gene>
    <name evidence="2" type="ORF">BDN71DRAFT_1513906</name>
</gene>